<comment type="caution">
    <text evidence="1">The sequence shown here is derived from an EMBL/GenBank/DDBJ whole genome shotgun (WGS) entry which is preliminary data.</text>
</comment>
<protein>
    <submittedName>
        <fullName evidence="1">Uncharacterized protein</fullName>
    </submittedName>
</protein>
<name>A0ABQ8RU03_FUSEQ</name>
<keyword evidence="2" id="KW-1185">Reference proteome</keyword>
<sequence>MATVDDYFASRQCVWDDFGASGNLSIKVSEIRQSRGPDSTHQTLTHAIHNESLPGWLSRTADDIKQMPDTCLARMVWFPYDRRQGKVDTGHGVLPAVTQSFNHQLAQSRLRATFAGVSSVTDTRNGNKTYWFCNHPHLAVTWSRDPNSQIMNVIFIAQPSKVAMLQDLVACRFVHDLAVSDTLPTLLCSILLCREIDHLLIDVKNQVRQAEVRTGHHRFANRFEMPASGDLLQLSATMSGCESNLAVLTRRLGVLATVKEWTDDLAAEDKANLASATAVSSTVQQHSSMQQLDIDFFKKRTQTQREAVGNWEYFFFVRGRFD</sequence>
<evidence type="ECO:0000313" key="2">
    <source>
        <dbReference type="Proteomes" id="UP001152024"/>
    </source>
</evidence>
<accession>A0ABQ8RU03</accession>
<dbReference type="Proteomes" id="UP001152024">
    <property type="component" value="Unassembled WGS sequence"/>
</dbReference>
<evidence type="ECO:0000313" key="1">
    <source>
        <dbReference type="EMBL" id="KAJ4141748.1"/>
    </source>
</evidence>
<proteinExistence type="predicted"/>
<reference evidence="1" key="1">
    <citation type="submission" date="2022-09" db="EMBL/GenBank/DDBJ databases">
        <title>Fusarium specimens isolated from Avocado Roots.</title>
        <authorList>
            <person name="Stajich J."/>
            <person name="Roper C."/>
            <person name="Heimlech-Rivalta G."/>
        </authorList>
    </citation>
    <scope>NUCLEOTIDE SEQUENCE</scope>
    <source>
        <strain evidence="1">CF00095</strain>
    </source>
</reference>
<dbReference type="EMBL" id="JAOQBH010000001">
    <property type="protein sequence ID" value="KAJ4141748.1"/>
    <property type="molecule type" value="Genomic_DNA"/>
</dbReference>
<gene>
    <name evidence="1" type="ORF">NW768_000965</name>
</gene>
<organism evidence="1 2">
    <name type="scientific">Fusarium equiseti</name>
    <name type="common">Fusarium scirpi</name>
    <dbReference type="NCBI Taxonomy" id="61235"/>
    <lineage>
        <taxon>Eukaryota</taxon>
        <taxon>Fungi</taxon>
        <taxon>Dikarya</taxon>
        <taxon>Ascomycota</taxon>
        <taxon>Pezizomycotina</taxon>
        <taxon>Sordariomycetes</taxon>
        <taxon>Hypocreomycetidae</taxon>
        <taxon>Hypocreales</taxon>
        <taxon>Nectriaceae</taxon>
        <taxon>Fusarium</taxon>
        <taxon>Fusarium incarnatum-equiseti species complex</taxon>
    </lineage>
</organism>